<dbReference type="AlphaFoldDB" id="A0A1G6Q0E6"/>
<feature type="domain" description="T6SS Phospholipase effector Tle1-like catalytic" evidence="2">
    <location>
        <begin position="238"/>
        <end position="363"/>
    </location>
</feature>
<evidence type="ECO:0000313" key="4">
    <source>
        <dbReference type="Proteomes" id="UP000198908"/>
    </source>
</evidence>
<accession>A0A1G6Q0E6</accession>
<protein>
    <submittedName>
        <fullName evidence="3">Uncharacterized alpha/beta hydrolase domain</fullName>
    </submittedName>
</protein>
<dbReference type="PANTHER" id="PTHR33840:SF1">
    <property type="entry name" value="TLE1 PHOSPHOLIPASE DOMAIN-CONTAINING PROTEIN"/>
    <property type="match status" value="1"/>
</dbReference>
<sequence>MNLKWADPMPVGGRVAGSAMAFRKGKALVCDPKASCPQTLHITLFFDGTNNNDARTGPDGKPNPFRDSLSNTHTNVARLYNAALDINEEGIFAFYLQGVGTPFGEIGEPVYTPFGKSMAAGFSGRCIWAYTRVLNAIYHAIATDKTRGLISLADARRICNAGSDGAVLDLAGHIDRLGLAHKQAVDEGRHPQTVRQIWINVIGFSRGAAGARVFVNKLVNKWARNGRIGYQSGKYALNYAVNFVGLFDTVASVGPPDSIRAAVDIGTFDGHFAFASDGRLNIPKEVRYCYHAFSIHEQRMSFPLDSIRVGEHYGTGVREEVAYPGVHSDVGGGYAPNEQGKGRTARSGDDSHKLSQIPLHDMYLKAASYGVPLNEGDVLCDPKSPLSADFALDPATIAAFNAWRKTVEDIKTVEDALRSGMSQLLAWRTLRADIGNAHHYVTGQEFFKAAHEDRMTPHKVKLALNKAVESDPTLRHLDDQIQQLRSDALTSSIGGYQAFMGARKADLNELNEAVSRHTEALCGSLAHPGTRNPKPARPGEGALDVSTNDQTDLRQGAEEMRLLLAYLYQDQCERWKVSRRENLPVVAHGYVAKVPPTFSVTHDQPGSDSPRVSLGPSGLLLGTFWTSVVQKYRVEDDVVAAPVPGVERFLRAHTSPEAVSSLPKAAIDLFDDYVHDSRCWFRVPHFHEYSPGGYGFPRVLFAGNDTRKAYLGLAPDSEPLDVGNGQRKAGWS</sequence>
<evidence type="ECO:0000256" key="1">
    <source>
        <dbReference type="SAM" id="MobiDB-lite"/>
    </source>
</evidence>
<feature type="region of interest" description="Disordered" evidence="1">
    <location>
        <begin position="524"/>
        <end position="548"/>
    </location>
</feature>
<dbReference type="InterPro" id="IPR018712">
    <property type="entry name" value="Tle1-like_cat"/>
</dbReference>
<dbReference type="Proteomes" id="UP000198908">
    <property type="component" value="Unassembled WGS sequence"/>
</dbReference>
<dbReference type="OrthoDB" id="4378831at2"/>
<keyword evidence="4" id="KW-1185">Reference proteome</keyword>
<proteinExistence type="predicted"/>
<feature type="region of interest" description="Disordered" evidence="1">
    <location>
        <begin position="329"/>
        <end position="351"/>
    </location>
</feature>
<gene>
    <name evidence="3" type="ORF">SAMN05421548_11139</name>
</gene>
<dbReference type="GO" id="GO:0016787">
    <property type="term" value="F:hydrolase activity"/>
    <property type="evidence" value="ECO:0007669"/>
    <property type="project" value="UniProtKB-KW"/>
</dbReference>
<dbReference type="PANTHER" id="PTHR33840">
    <property type="match status" value="1"/>
</dbReference>
<evidence type="ECO:0000259" key="2">
    <source>
        <dbReference type="Pfam" id="PF09994"/>
    </source>
</evidence>
<dbReference type="Pfam" id="PF09994">
    <property type="entry name" value="T6SS_Tle1-like_cat"/>
    <property type="match status" value="2"/>
</dbReference>
<evidence type="ECO:0000313" key="3">
    <source>
        <dbReference type="EMBL" id="SDC85778.1"/>
    </source>
</evidence>
<name>A0A1G6Q0E6_9BURK</name>
<feature type="domain" description="T6SS Phospholipase effector Tle1-like catalytic" evidence="2">
    <location>
        <begin position="42"/>
        <end position="216"/>
    </location>
</feature>
<dbReference type="EMBL" id="FMYQ01000011">
    <property type="protein sequence ID" value="SDC85778.1"/>
    <property type="molecule type" value="Genomic_DNA"/>
</dbReference>
<dbReference type="RefSeq" id="WP_091997399.1">
    <property type="nucleotide sequence ID" value="NZ_FMYQ01000011.1"/>
</dbReference>
<reference evidence="4" key="1">
    <citation type="submission" date="2016-09" db="EMBL/GenBank/DDBJ databases">
        <authorList>
            <person name="Varghese N."/>
            <person name="Submissions S."/>
        </authorList>
    </citation>
    <scope>NUCLEOTIDE SEQUENCE [LARGE SCALE GENOMIC DNA]</scope>
    <source>
        <strain evidence="4">TNe-862</strain>
    </source>
</reference>
<organism evidence="3 4">
    <name type="scientific">Paraburkholderia lycopersici</name>
    <dbReference type="NCBI Taxonomy" id="416944"/>
    <lineage>
        <taxon>Bacteria</taxon>
        <taxon>Pseudomonadati</taxon>
        <taxon>Pseudomonadota</taxon>
        <taxon>Betaproteobacteria</taxon>
        <taxon>Burkholderiales</taxon>
        <taxon>Burkholderiaceae</taxon>
        <taxon>Paraburkholderia</taxon>
    </lineage>
</organism>
<keyword evidence="3" id="KW-0378">Hydrolase</keyword>
<dbReference type="STRING" id="416944.SAMN05421548_11139"/>